<dbReference type="PROSITE" id="PS50994">
    <property type="entry name" value="INTEGRASE"/>
    <property type="match status" value="1"/>
</dbReference>
<dbReference type="Pfam" id="PF00665">
    <property type="entry name" value="rve"/>
    <property type="match status" value="1"/>
</dbReference>
<dbReference type="PaxDb" id="4097-A0A1S3ZQT8"/>
<protein>
    <recommendedName>
        <fullName evidence="1">RNA-directed DNA polymerase</fullName>
        <ecNumber evidence="1">2.7.7.49</ecNumber>
    </recommendedName>
</protein>
<keyword evidence="6" id="KW-0378">Hydrolase</keyword>
<dbReference type="Gene3D" id="3.30.420.10">
    <property type="entry name" value="Ribonuclease H-like superfamily/Ribonuclease H"/>
    <property type="match status" value="1"/>
</dbReference>
<reference evidence="10" key="1">
    <citation type="submission" date="2025-08" db="UniProtKB">
        <authorList>
            <consortium name="RefSeq"/>
        </authorList>
    </citation>
    <scope>IDENTIFICATION</scope>
</reference>
<name>A0A1S3ZQT8_TOBAC</name>
<feature type="compositionally biased region" description="Basic and acidic residues" evidence="8">
    <location>
        <begin position="354"/>
        <end position="364"/>
    </location>
</feature>
<dbReference type="PANTHER" id="PTHR37984">
    <property type="entry name" value="PROTEIN CBG26694"/>
    <property type="match status" value="1"/>
</dbReference>
<proteinExistence type="predicted"/>
<evidence type="ECO:0000256" key="8">
    <source>
        <dbReference type="SAM" id="MobiDB-lite"/>
    </source>
</evidence>
<dbReference type="Pfam" id="PF17917">
    <property type="entry name" value="RT_RNaseH"/>
    <property type="match status" value="1"/>
</dbReference>
<dbReference type="InterPro" id="IPR050951">
    <property type="entry name" value="Retrovirus_Pol_polyprotein"/>
</dbReference>
<keyword evidence="2" id="KW-0808">Transferase</keyword>
<evidence type="ECO:0000256" key="4">
    <source>
        <dbReference type="ARBA" id="ARBA00022722"/>
    </source>
</evidence>
<dbReference type="SUPFAM" id="SSF56672">
    <property type="entry name" value="DNA/RNA polymerases"/>
    <property type="match status" value="1"/>
</dbReference>
<dbReference type="InterPro" id="IPR041373">
    <property type="entry name" value="RT_RNaseH"/>
</dbReference>
<dbReference type="SUPFAM" id="SSF53098">
    <property type="entry name" value="Ribonuclease H-like"/>
    <property type="match status" value="1"/>
</dbReference>
<evidence type="ECO:0000256" key="2">
    <source>
        <dbReference type="ARBA" id="ARBA00022679"/>
    </source>
</evidence>
<dbReference type="AlphaFoldDB" id="A0A1S3ZQT8"/>
<keyword evidence="3" id="KW-0548">Nucleotidyltransferase</keyword>
<dbReference type="Gene3D" id="2.40.70.10">
    <property type="entry name" value="Acid Proteases"/>
    <property type="match status" value="1"/>
</dbReference>
<dbReference type="GO" id="GO:0015074">
    <property type="term" value="P:DNA integration"/>
    <property type="evidence" value="ECO:0007669"/>
    <property type="project" value="InterPro"/>
</dbReference>
<feature type="compositionally biased region" description="Polar residues" evidence="8">
    <location>
        <begin position="254"/>
        <end position="265"/>
    </location>
</feature>
<evidence type="ECO:0000256" key="5">
    <source>
        <dbReference type="ARBA" id="ARBA00022759"/>
    </source>
</evidence>
<dbReference type="InterPro" id="IPR043128">
    <property type="entry name" value="Rev_trsase/Diguanyl_cyclase"/>
</dbReference>
<dbReference type="InterPro" id="IPR021109">
    <property type="entry name" value="Peptidase_aspartic_dom_sf"/>
</dbReference>
<dbReference type="CDD" id="cd00303">
    <property type="entry name" value="retropepsin_like"/>
    <property type="match status" value="1"/>
</dbReference>
<sequence>MRRVRSQDRLQGFDPKPERTFHRRLREARDTNNLQALVQFLVNMAEEQHMLLRVNGQFMGLPHEDPQQHILDFLEISDTNITNGVTPDYVRLTLFPFSLLGEAKRWQNCKDQSEIVTFKQKTGESLYSAWERFKGLLRDYPHHNQTNEVLAHTFIEGLHPETKIVVDVAVGGQVLEKSFDEIYALLNKFSKSNPDWQGEMGRHTVQKSTGVQLFCEVCGEGHTIDLCPVNPQSVCFVGNTNRGQTNQYGNTYNPNWRNHPNFSWGGNQGAQNQYRPQAPQQQYRPPQVEQHANSMSHLKEMMKKLMADQQAQAAVMRNLERQMGQLASAQNTRPVGALPRDTEAKPKPTTIESESEKSKELEKPVEEAVAKQTPPLVARPPPLFPQRLQKVKDNVAYKMFHDILKQVQINIPLVDLLQKVPKYAKYIKDIVATKRRLTEFETMALNEKCSSRIQSKLPQKLKDTGSFTIQISIGKHAVGRALCDLGASINLMSLFVFRQLGLGEPHPTTVILQLADRSLAHPEGEVPFIFGRPFLATGRAIIYVCEGKMTMRVGDRVVVFNVYKALRLPAHYEELSMISVVKSDATSLVPYMSPVDPLERALIGDEEDSEDEMMGKIEQVLDMSCSYVHGFGRFEELDRPVTLTPPKISIEETPKLELKPLPVHLRYAYLGNSETLPLIISSSLTNIQEEKLLRVLRKHKKAIGWTIADIKGISPLFCMRKIFLEDGHCPSVEQQRRLNSIMKEVMKKEQLGKPNAMCAQKGGMTVAENEKNELIPTRTVTGWRVCIDYRRLNKATRKDHFPLPFIDQMLDRLAGHEYYCFLDGYSGFLEKDVTFNFDDACLKVFEELKKKLVASPIIAAPDWSLPFELMCDESDHAIGAVLGQRKDKVFYSIYYASKTLDDTQLNYTTTEKELIAVVWAFEKFRAYLVGTKVIVHTDHAAIGYLFSKKVSKARLMRLVLLLQEFDVEIRDRKGIENQVADHPSPWYANYVNYLVIGVLLPKIEFEARKRFLHDVNFYYWDEPYLYKQCADQLMRRCIPEKKDAHAFVKKCDRCQRTGTITKRHEMPLNNILEVEIFDVWGIDFMGPFPLSRGNKCILLVVDYVSKWVEAISLPTNNAMVVAALVKRSIFSRFGTPHALISDEGTHFCNRLLNNLIAKYGVRHRVATTYHHQASGKAEVSNREINQILEKTVSVNRKDWAAKLDDVLWAYRTTYKMPIGASSYKLVYGKACHLHVELEHKAY</sequence>
<dbReference type="EC" id="2.7.7.49" evidence="1"/>
<feature type="compositionally biased region" description="Low complexity" evidence="8">
    <location>
        <begin position="270"/>
        <end position="287"/>
    </location>
</feature>
<feature type="domain" description="Integrase catalytic" evidence="9">
    <location>
        <begin position="1063"/>
        <end position="1230"/>
    </location>
</feature>
<dbReference type="GO" id="GO:0003676">
    <property type="term" value="F:nucleic acid binding"/>
    <property type="evidence" value="ECO:0007669"/>
    <property type="project" value="InterPro"/>
</dbReference>
<dbReference type="SMR" id="A0A1S3ZQT8"/>
<dbReference type="Gene3D" id="3.30.70.270">
    <property type="match status" value="1"/>
</dbReference>
<dbReference type="CDD" id="cd09274">
    <property type="entry name" value="RNase_HI_RT_Ty3"/>
    <property type="match status" value="1"/>
</dbReference>
<dbReference type="InterPro" id="IPR043502">
    <property type="entry name" value="DNA/RNA_pol_sf"/>
</dbReference>
<dbReference type="Gene3D" id="3.10.20.370">
    <property type="match status" value="1"/>
</dbReference>
<dbReference type="InterPro" id="IPR012337">
    <property type="entry name" value="RNaseH-like_sf"/>
</dbReference>
<dbReference type="InterPro" id="IPR001584">
    <property type="entry name" value="Integrase_cat-core"/>
</dbReference>
<gene>
    <name evidence="10" type="primary">LOC107789431</name>
</gene>
<feature type="region of interest" description="Disordered" evidence="8">
    <location>
        <begin position="254"/>
        <end position="292"/>
    </location>
</feature>
<evidence type="ECO:0000256" key="1">
    <source>
        <dbReference type="ARBA" id="ARBA00012493"/>
    </source>
</evidence>
<dbReference type="GO" id="GO:0004519">
    <property type="term" value="F:endonuclease activity"/>
    <property type="evidence" value="ECO:0007669"/>
    <property type="project" value="UniProtKB-KW"/>
</dbReference>
<dbReference type="KEGG" id="nta:107789431"/>
<evidence type="ECO:0000259" key="9">
    <source>
        <dbReference type="PROSITE" id="PS50994"/>
    </source>
</evidence>
<dbReference type="GO" id="GO:0016787">
    <property type="term" value="F:hydrolase activity"/>
    <property type="evidence" value="ECO:0007669"/>
    <property type="project" value="UniProtKB-KW"/>
</dbReference>
<dbReference type="PANTHER" id="PTHR37984:SF5">
    <property type="entry name" value="PROTEIN NYNRIN-LIKE"/>
    <property type="match status" value="1"/>
</dbReference>
<dbReference type="RefSeq" id="XP_016466727.1">
    <property type="nucleotide sequence ID" value="XM_016611241.1"/>
</dbReference>
<dbReference type="FunFam" id="3.10.20.370:FF:000001">
    <property type="entry name" value="Retrovirus-related Pol polyprotein from transposon 17.6-like protein"/>
    <property type="match status" value="1"/>
</dbReference>
<evidence type="ECO:0000256" key="3">
    <source>
        <dbReference type="ARBA" id="ARBA00022695"/>
    </source>
</evidence>
<evidence type="ECO:0000256" key="7">
    <source>
        <dbReference type="ARBA" id="ARBA00022918"/>
    </source>
</evidence>
<evidence type="ECO:0000313" key="10">
    <source>
        <dbReference type="RefSeq" id="XP_016466727.1"/>
    </source>
</evidence>
<dbReference type="Gene3D" id="3.10.10.10">
    <property type="entry name" value="HIV Type 1 Reverse Transcriptase, subunit A, domain 1"/>
    <property type="match status" value="1"/>
</dbReference>
<accession>A0A1S3ZQT8</accession>
<dbReference type="GO" id="GO:0003964">
    <property type="term" value="F:RNA-directed DNA polymerase activity"/>
    <property type="evidence" value="ECO:0007669"/>
    <property type="project" value="UniProtKB-KW"/>
</dbReference>
<keyword evidence="5" id="KW-0255">Endonuclease</keyword>
<dbReference type="OrthoDB" id="1305902at2759"/>
<keyword evidence="7" id="KW-0695">RNA-directed DNA polymerase</keyword>
<feature type="region of interest" description="Disordered" evidence="8">
    <location>
        <begin position="327"/>
        <end position="364"/>
    </location>
</feature>
<organism evidence="10">
    <name type="scientific">Nicotiana tabacum</name>
    <name type="common">Common tobacco</name>
    <dbReference type="NCBI Taxonomy" id="4097"/>
    <lineage>
        <taxon>Eukaryota</taxon>
        <taxon>Viridiplantae</taxon>
        <taxon>Streptophyta</taxon>
        <taxon>Embryophyta</taxon>
        <taxon>Tracheophyta</taxon>
        <taxon>Spermatophyta</taxon>
        <taxon>Magnoliopsida</taxon>
        <taxon>eudicotyledons</taxon>
        <taxon>Gunneridae</taxon>
        <taxon>Pentapetalae</taxon>
        <taxon>asterids</taxon>
        <taxon>lamiids</taxon>
        <taxon>Solanales</taxon>
        <taxon>Solanaceae</taxon>
        <taxon>Nicotianoideae</taxon>
        <taxon>Nicotianeae</taxon>
        <taxon>Nicotiana</taxon>
    </lineage>
</organism>
<evidence type="ECO:0000256" key="6">
    <source>
        <dbReference type="ARBA" id="ARBA00022801"/>
    </source>
</evidence>
<keyword evidence="4" id="KW-0540">Nuclease</keyword>
<dbReference type="InterPro" id="IPR036397">
    <property type="entry name" value="RNaseH_sf"/>
</dbReference>